<comment type="caution">
    <text evidence="1">The sequence shown here is derived from an EMBL/GenBank/DDBJ whole genome shotgun (WGS) entry which is preliminary data.</text>
</comment>
<evidence type="ECO:0000313" key="1">
    <source>
        <dbReference type="EMBL" id="MDN7795817.1"/>
    </source>
</evidence>
<sequence length="183" mass="21011">MTRCSHDVPLEHPCEHCTAEGLAKVTHAHTEKETLSVAVNIPEHAERKTTALFERTRKELIAREGGRCFICNATAEESGHPLEAHHHPIERSLAELIDWERFKFDAQAGFWGEHIKAFDWDGFTDWTQFVDDMTVNGMLLCKAHHIGKDEGLHTMPFPLWIAQKYAKEGYQFSDVEVIHHNQE</sequence>
<protein>
    <submittedName>
        <fullName evidence="1">Uncharacterized protein</fullName>
    </submittedName>
</protein>
<dbReference type="Proteomes" id="UP001171620">
    <property type="component" value="Unassembled WGS sequence"/>
</dbReference>
<dbReference type="RefSeq" id="WP_301788471.1">
    <property type="nucleotide sequence ID" value="NZ_JAUJRV010000008.1"/>
</dbReference>
<dbReference type="EMBL" id="JAUJRV010000008">
    <property type="protein sequence ID" value="MDN7795817.1"/>
    <property type="molecule type" value="Genomic_DNA"/>
</dbReference>
<evidence type="ECO:0000313" key="2">
    <source>
        <dbReference type="Proteomes" id="UP001171620"/>
    </source>
</evidence>
<name>A0AAW7T0Z8_BURVI</name>
<gene>
    <name evidence="1" type="ORF">QZM33_12825</name>
</gene>
<dbReference type="AlphaFoldDB" id="A0AAW7T0Z8"/>
<reference evidence="1" key="1">
    <citation type="submission" date="2023-07" db="EMBL/GenBank/DDBJ databases">
        <title>A collection of bacterial strains from the Burkholderia cepacia Research Laboratory and Repository.</title>
        <authorList>
            <person name="Lipuma J."/>
            <person name="Spilker T."/>
            <person name="Caverly L."/>
        </authorList>
    </citation>
    <scope>NUCLEOTIDE SEQUENCE</scope>
    <source>
        <strain evidence="1">AU44268</strain>
    </source>
</reference>
<proteinExistence type="predicted"/>
<organism evidence="1 2">
    <name type="scientific">Burkholderia vietnamiensis</name>
    <dbReference type="NCBI Taxonomy" id="60552"/>
    <lineage>
        <taxon>Bacteria</taxon>
        <taxon>Pseudomonadati</taxon>
        <taxon>Pseudomonadota</taxon>
        <taxon>Betaproteobacteria</taxon>
        <taxon>Burkholderiales</taxon>
        <taxon>Burkholderiaceae</taxon>
        <taxon>Burkholderia</taxon>
        <taxon>Burkholderia cepacia complex</taxon>
    </lineage>
</organism>
<accession>A0AAW7T0Z8</accession>